<gene>
    <name evidence="8" type="ORF">IAR55_000800</name>
</gene>
<reference evidence="8 9" key="1">
    <citation type="journal article" date="2024" name="bioRxiv">
        <title>Comparative genomics of Cryptococcus and Kwoniella reveals pathogenesis evolution and contrasting karyotype dynamics via intercentromeric recombination or chromosome fusion.</title>
        <authorList>
            <person name="Coelho M.A."/>
            <person name="David-Palma M."/>
            <person name="Shea T."/>
            <person name="Bowers K."/>
            <person name="McGinley-Smith S."/>
            <person name="Mohammad A.W."/>
            <person name="Gnirke A."/>
            <person name="Yurkov A.M."/>
            <person name="Nowrousian M."/>
            <person name="Sun S."/>
            <person name="Cuomo C.A."/>
            <person name="Heitman J."/>
        </authorList>
    </citation>
    <scope>NUCLEOTIDE SEQUENCE [LARGE SCALE GENOMIC DNA]</scope>
    <source>
        <strain evidence="8 9">CBS 13917</strain>
    </source>
</reference>
<sequence>MPRFLSCFESPPSSPSTSTSTSNQDPSPILISPKTPPEQIQGCTFCDVSVQKGFKVTYEDDQLIAFHDRTPRAKVHLLVIPRKHVVDSVKDLTSDHLPLLRSMTSLAERLVPPDPPPKMGFHIPPFSSVPHLHLHVFSGSHTFIGRFKYPISTHGDEKGLGWFVTANQVERTLAAGARVGLGRG</sequence>
<feature type="short sequence motif" description="Histidine triad motif" evidence="4 5">
    <location>
        <begin position="131"/>
        <end position="135"/>
    </location>
</feature>
<evidence type="ECO:0000256" key="4">
    <source>
        <dbReference type="PIRSR" id="PIRSR601310-3"/>
    </source>
</evidence>
<dbReference type="Gene3D" id="3.30.428.10">
    <property type="entry name" value="HIT-like"/>
    <property type="match status" value="1"/>
</dbReference>
<dbReference type="GO" id="GO:0016787">
    <property type="term" value="F:hydrolase activity"/>
    <property type="evidence" value="ECO:0007669"/>
    <property type="project" value="UniProtKB-KW"/>
</dbReference>
<feature type="active site" description="Tele-AMP-histidine intermediate" evidence="3">
    <location>
        <position position="133"/>
    </location>
</feature>
<dbReference type="RefSeq" id="XP_066805134.1">
    <property type="nucleotide sequence ID" value="XM_066943933.1"/>
</dbReference>
<feature type="domain" description="HIT" evidence="7">
    <location>
        <begin position="44"/>
        <end position="149"/>
    </location>
</feature>
<evidence type="ECO:0000256" key="2">
    <source>
        <dbReference type="ARBA" id="ARBA00022801"/>
    </source>
</evidence>
<organism evidence="8 9">
    <name type="scientific">Kwoniella newhampshirensis</name>
    <dbReference type="NCBI Taxonomy" id="1651941"/>
    <lineage>
        <taxon>Eukaryota</taxon>
        <taxon>Fungi</taxon>
        <taxon>Dikarya</taxon>
        <taxon>Basidiomycota</taxon>
        <taxon>Agaricomycotina</taxon>
        <taxon>Tremellomycetes</taxon>
        <taxon>Tremellales</taxon>
        <taxon>Cryptococcaceae</taxon>
        <taxon>Kwoniella</taxon>
    </lineage>
</organism>
<accession>A0AAW0Z410</accession>
<dbReference type="GeneID" id="92178059"/>
<dbReference type="EMBL" id="JBCAWK010000002">
    <property type="protein sequence ID" value="KAK8865655.1"/>
    <property type="molecule type" value="Genomic_DNA"/>
</dbReference>
<dbReference type="InterPro" id="IPR011146">
    <property type="entry name" value="HIT-like"/>
</dbReference>
<keyword evidence="9" id="KW-1185">Reference proteome</keyword>
<dbReference type="PANTHER" id="PTHR12486">
    <property type="entry name" value="APRATAXIN-RELATED"/>
    <property type="match status" value="1"/>
</dbReference>
<dbReference type="InterPro" id="IPR001310">
    <property type="entry name" value="Histidine_triad_HIT"/>
</dbReference>
<evidence type="ECO:0000256" key="5">
    <source>
        <dbReference type="PROSITE-ProRule" id="PRU00464"/>
    </source>
</evidence>
<dbReference type="Pfam" id="PF11969">
    <property type="entry name" value="DcpS_C"/>
    <property type="match status" value="1"/>
</dbReference>
<evidence type="ECO:0000256" key="3">
    <source>
        <dbReference type="PIRSR" id="PIRSR601310-1"/>
    </source>
</evidence>
<keyword evidence="1" id="KW-0547">Nucleotide-binding</keyword>
<dbReference type="SUPFAM" id="SSF54197">
    <property type="entry name" value="HIT-like"/>
    <property type="match status" value="1"/>
</dbReference>
<feature type="region of interest" description="Disordered" evidence="6">
    <location>
        <begin position="1"/>
        <end position="34"/>
    </location>
</feature>
<dbReference type="PRINTS" id="PR00332">
    <property type="entry name" value="HISTRIAD"/>
</dbReference>
<evidence type="ECO:0000256" key="1">
    <source>
        <dbReference type="ARBA" id="ARBA00022741"/>
    </source>
</evidence>
<comment type="caution">
    <text evidence="8">The sequence shown here is derived from an EMBL/GenBank/DDBJ whole genome shotgun (WGS) entry which is preliminary data.</text>
</comment>
<dbReference type="PANTHER" id="PTHR12486:SF5">
    <property type="entry name" value="ADENOSINE 5'-MONOPHOSPHORAMIDASE HINT3"/>
    <property type="match status" value="1"/>
</dbReference>
<proteinExistence type="predicted"/>
<dbReference type="PROSITE" id="PS51084">
    <property type="entry name" value="HIT_2"/>
    <property type="match status" value="1"/>
</dbReference>
<dbReference type="InterPro" id="IPR036265">
    <property type="entry name" value="HIT-like_sf"/>
</dbReference>
<evidence type="ECO:0000313" key="8">
    <source>
        <dbReference type="EMBL" id="KAK8865655.1"/>
    </source>
</evidence>
<dbReference type="GO" id="GO:0000166">
    <property type="term" value="F:nucleotide binding"/>
    <property type="evidence" value="ECO:0007669"/>
    <property type="project" value="UniProtKB-KW"/>
</dbReference>
<dbReference type="Proteomes" id="UP001388673">
    <property type="component" value="Unassembled WGS sequence"/>
</dbReference>
<dbReference type="AlphaFoldDB" id="A0AAW0Z410"/>
<name>A0AAW0Z410_9TREE</name>
<protein>
    <recommendedName>
        <fullName evidence="7">HIT domain-containing protein</fullName>
    </recommendedName>
</protein>
<dbReference type="KEGG" id="kne:92178059"/>
<evidence type="ECO:0000259" key="7">
    <source>
        <dbReference type="PROSITE" id="PS51084"/>
    </source>
</evidence>
<keyword evidence="2" id="KW-0378">Hydrolase</keyword>
<evidence type="ECO:0000256" key="6">
    <source>
        <dbReference type="SAM" id="MobiDB-lite"/>
    </source>
</evidence>
<evidence type="ECO:0000313" key="9">
    <source>
        <dbReference type="Proteomes" id="UP001388673"/>
    </source>
</evidence>